<reference evidence="1" key="1">
    <citation type="submission" date="2022-12" db="EMBL/GenBank/DDBJ databases">
        <authorList>
            <person name="Wang J."/>
        </authorList>
    </citation>
    <scope>NUCLEOTIDE SEQUENCE</scope>
    <source>
        <strain evidence="1">HY-45-18</strain>
    </source>
</reference>
<dbReference type="Proteomes" id="UP001078443">
    <property type="component" value="Unassembled WGS sequence"/>
</dbReference>
<sequence>MKPVKIDTKTICGYSVSPYNFVTLPAFGVARYNSMDQMPKHNLYKDKNGKELLNGIIEYTLKAETPILISKGVDKDSKESYFFKNNKGNYTIPGSSIRGMVKTNSEILSFSSVVGNKDSKGYSDSEIQNMKFLYRGLADQSSLSKDYTNRLGIESKGGKNNKYSYVKNVKAGYIYKKGKESYSIIPAKKDMNNRCYNRIGEDVLRRVIDKDFEKDISFMYSKRILNMPKSLEEFEEKYPKKYKEMVTRCTRNGKLNEQKLKKQLKADFLKTILIKSGFKKYQEPMSFEIDNTKNKIVKLGKNEKYNNKGWMICSEYMHSKLAHFIINEMDTNVKEIDITVEDIRYYNNDLIRTEKMKKNGQMNENKEFYELPSEIGIKNAKPIFYIQEGKTIHFGFTPYLRVFYDHFVLEGIPDKYKDIKGISYSDAVFGFANKLIVDDEKSENMSYKTRVSFEDVIAEERACIDNDSSKTMLLAEPKSTCFNLYLKQNQFEDNKKLSNYNNEHFKIRGIKQYWLKDYITIEKVKEDSKMAFTIFPLKEGTEFKGKIYFNNLYEDELGLLLWSLKLNDGCYQNIGMGKSHGFGRIKVKDIDLSLENLKNKYDDFEFDYMDKNNNIDKYIKKYKEKFSKEHLTDGKKIDDMLPIKELMYIKSKVTSKEEGNNFRYMEFNTKEFAKRRTLPEILQFQDEKLLKDLDTKVKNNGQNRRKQYNNKTKVHNSVTNKNRYNSKNINNGLAEGLAKWKEQCQDK</sequence>
<proteinExistence type="predicted"/>
<protein>
    <submittedName>
        <fullName evidence="1">TIGR03986 family CRISPR-associated RAMP protein</fullName>
    </submittedName>
</protein>
<dbReference type="PANTHER" id="PTHR35579:SF3">
    <property type="entry name" value="CRISPR SYSTEM CMS ENDORIBONUCLEASE CSM3"/>
    <property type="match status" value="1"/>
</dbReference>
<dbReference type="NCBIfam" id="TIGR03986">
    <property type="entry name" value="TIGR03986 family CRISPR-associated RAMP protein"/>
    <property type="match status" value="1"/>
</dbReference>
<evidence type="ECO:0000313" key="1">
    <source>
        <dbReference type="EMBL" id="MCY6485462.1"/>
    </source>
</evidence>
<gene>
    <name evidence="1" type="ORF">OW763_14100</name>
</gene>
<dbReference type="InterPro" id="IPR023825">
    <property type="entry name" value="CRISPR-assoc_RAMP_BGP1436"/>
</dbReference>
<dbReference type="EMBL" id="JAPQER010000007">
    <property type="protein sequence ID" value="MCY6485462.1"/>
    <property type="molecule type" value="Genomic_DNA"/>
</dbReference>
<comment type="caution">
    <text evidence="1">The sequence shown here is derived from an EMBL/GenBank/DDBJ whole genome shotgun (WGS) entry which is preliminary data.</text>
</comment>
<dbReference type="RefSeq" id="WP_268041808.1">
    <property type="nucleotide sequence ID" value="NZ_JAPQER010000007.1"/>
</dbReference>
<accession>A0ABT4D2I5</accession>
<organism evidence="1 2">
    <name type="scientific">Clostridium aestuarii</name>
    <dbReference type="NCBI Taxonomy" id="338193"/>
    <lineage>
        <taxon>Bacteria</taxon>
        <taxon>Bacillati</taxon>
        <taxon>Bacillota</taxon>
        <taxon>Clostridia</taxon>
        <taxon>Eubacteriales</taxon>
        <taxon>Clostridiaceae</taxon>
        <taxon>Clostridium</taxon>
    </lineage>
</organism>
<dbReference type="InterPro" id="IPR052216">
    <property type="entry name" value="CRISPR_Csm3_endoribonuclease"/>
</dbReference>
<dbReference type="PANTHER" id="PTHR35579">
    <property type="entry name" value="CRISPR SYSTEM CMS ENDORIBONUCLEASE CSM3"/>
    <property type="match status" value="1"/>
</dbReference>
<name>A0ABT4D2I5_9CLOT</name>
<evidence type="ECO:0000313" key="2">
    <source>
        <dbReference type="Proteomes" id="UP001078443"/>
    </source>
</evidence>
<keyword evidence="2" id="KW-1185">Reference proteome</keyword>